<accession>A0AAJ8KB33</accession>
<dbReference type="InterPro" id="IPR024079">
    <property type="entry name" value="MetalloPept_cat_dom_sf"/>
</dbReference>
<dbReference type="Proteomes" id="UP000092730">
    <property type="component" value="Chromosome 5"/>
</dbReference>
<dbReference type="RefSeq" id="XP_065726365.1">
    <property type="nucleotide sequence ID" value="XM_065870293.1"/>
</dbReference>
<dbReference type="GeneID" id="30210607"/>
<sequence length="393" mass="43797">MEIHPVHITSYADEKFNLMIFADGYTRAEFDKFHEDVQWLKDDIISPDGALRRVADLLNIWMAFVPSEQSGIGTHDQPLPGAALGLYRPGSELRAVYVKHPRRARRACKWIREGGAGKAGCDQAVLLGNDPLYGGLGGEFTIITASKVNGPQVLRHELGHSLIPVGEEYDGGWVYTGVNSDKAKNLDHLKWKKYLSDPDNVRIEDAKMAVQAYPWWDLDQGEYNITFSSSSVSQSYPTALLRTSLSSIPSPSHLDFALNGITLNLSRYFADGLEGSLDRRWLDIMLPGLKDSRNVIKVELTDEGRKAEAGLGGKMLTSLEVIEYGGNGRFNHTLGHVGAYPTFDLKGHMTLRPTNEGCLMRNVTHPQFCSICADGLRRSLEEKIARKQERMHL</sequence>
<dbReference type="Gene3D" id="3.40.390.10">
    <property type="entry name" value="Collagenase (Catalytic Domain)"/>
    <property type="match status" value="1"/>
</dbReference>
<reference evidence="1" key="2">
    <citation type="submission" date="2024-02" db="EMBL/GenBank/DDBJ databases">
        <title>Comparative genomics of Cryptococcus and Kwoniella reveals pathogenesis evolution and contrasting modes of karyotype evolution via chromosome fusion or intercentromeric recombination.</title>
        <authorList>
            <person name="Coelho M.A."/>
            <person name="David-Palma M."/>
            <person name="Shea T."/>
            <person name="Bowers K."/>
            <person name="McGinley-Smith S."/>
            <person name="Mohammad A.W."/>
            <person name="Gnirke A."/>
            <person name="Yurkov A.M."/>
            <person name="Nowrousian M."/>
            <person name="Sun S."/>
            <person name="Cuomo C.A."/>
            <person name="Heitman J."/>
        </authorList>
    </citation>
    <scope>NUCLEOTIDE SEQUENCE</scope>
    <source>
        <strain evidence="1">CBS 10118</strain>
    </source>
</reference>
<evidence type="ECO:0000313" key="1">
    <source>
        <dbReference type="EMBL" id="WVW84499.1"/>
    </source>
</evidence>
<dbReference type="InterPro" id="IPR019026">
    <property type="entry name" value="Peptidase_M64_IgA"/>
</dbReference>
<dbReference type="Pfam" id="PF09471">
    <property type="entry name" value="Peptidase_M64"/>
    <property type="match status" value="1"/>
</dbReference>
<keyword evidence="2" id="KW-1185">Reference proteome</keyword>
<evidence type="ECO:0000313" key="2">
    <source>
        <dbReference type="Proteomes" id="UP000092730"/>
    </source>
</evidence>
<dbReference type="KEGG" id="kbi:30210607"/>
<dbReference type="EMBL" id="CP144545">
    <property type="protein sequence ID" value="WVW84499.1"/>
    <property type="molecule type" value="Genomic_DNA"/>
</dbReference>
<dbReference type="AlphaFoldDB" id="A0AAJ8KB33"/>
<gene>
    <name evidence="1" type="ORF">I302_106533</name>
</gene>
<protein>
    <recommendedName>
        <fullName evidence="3">IgA peptidase M64-domain-containing protein</fullName>
    </recommendedName>
</protein>
<organism evidence="1 2">
    <name type="scientific">Kwoniella bestiolae CBS 10118</name>
    <dbReference type="NCBI Taxonomy" id="1296100"/>
    <lineage>
        <taxon>Eukaryota</taxon>
        <taxon>Fungi</taxon>
        <taxon>Dikarya</taxon>
        <taxon>Basidiomycota</taxon>
        <taxon>Agaricomycotina</taxon>
        <taxon>Tremellomycetes</taxon>
        <taxon>Tremellales</taxon>
        <taxon>Cryptococcaceae</taxon>
        <taxon>Kwoniella</taxon>
    </lineage>
</organism>
<name>A0AAJ8KB33_9TREE</name>
<dbReference type="GO" id="GO:0008237">
    <property type="term" value="F:metallopeptidase activity"/>
    <property type="evidence" value="ECO:0007669"/>
    <property type="project" value="InterPro"/>
</dbReference>
<evidence type="ECO:0008006" key="3">
    <source>
        <dbReference type="Google" id="ProtNLM"/>
    </source>
</evidence>
<proteinExistence type="predicted"/>
<reference evidence="1" key="1">
    <citation type="submission" date="2013-07" db="EMBL/GenBank/DDBJ databases">
        <authorList>
            <consortium name="The Broad Institute Genome Sequencing Platform"/>
            <person name="Cuomo C."/>
            <person name="Litvintseva A."/>
            <person name="Chen Y."/>
            <person name="Heitman J."/>
            <person name="Sun S."/>
            <person name="Springer D."/>
            <person name="Dromer F."/>
            <person name="Young S.K."/>
            <person name="Zeng Q."/>
            <person name="Gargeya S."/>
            <person name="Fitzgerald M."/>
            <person name="Abouelleil A."/>
            <person name="Alvarado L."/>
            <person name="Berlin A.M."/>
            <person name="Chapman S.B."/>
            <person name="Dewar J."/>
            <person name="Goldberg J."/>
            <person name="Griggs A."/>
            <person name="Gujja S."/>
            <person name="Hansen M."/>
            <person name="Howarth C."/>
            <person name="Imamovic A."/>
            <person name="Larimer J."/>
            <person name="McCowan C."/>
            <person name="Murphy C."/>
            <person name="Pearson M."/>
            <person name="Priest M."/>
            <person name="Roberts A."/>
            <person name="Saif S."/>
            <person name="Shea T."/>
            <person name="Sykes S."/>
            <person name="Wortman J."/>
            <person name="Nusbaum C."/>
            <person name="Birren B."/>
        </authorList>
    </citation>
    <scope>NUCLEOTIDE SEQUENCE</scope>
    <source>
        <strain evidence="1">CBS 10118</strain>
    </source>
</reference>